<evidence type="ECO:0000256" key="2">
    <source>
        <dbReference type="SAM" id="MobiDB-lite"/>
    </source>
</evidence>
<dbReference type="AlphaFoldDB" id="Q239E8"/>
<feature type="coiled-coil region" evidence="1">
    <location>
        <begin position="197"/>
        <end position="284"/>
    </location>
</feature>
<dbReference type="RefSeq" id="XP_001013267.2">
    <property type="nucleotide sequence ID" value="XM_001013267.3"/>
</dbReference>
<name>Q239E8_TETTS</name>
<feature type="region of interest" description="Disordered" evidence="2">
    <location>
        <begin position="40"/>
        <end position="79"/>
    </location>
</feature>
<evidence type="ECO:0000256" key="1">
    <source>
        <dbReference type="SAM" id="Coils"/>
    </source>
</evidence>
<organism evidence="3 4">
    <name type="scientific">Tetrahymena thermophila (strain SB210)</name>
    <dbReference type="NCBI Taxonomy" id="312017"/>
    <lineage>
        <taxon>Eukaryota</taxon>
        <taxon>Sar</taxon>
        <taxon>Alveolata</taxon>
        <taxon>Ciliophora</taxon>
        <taxon>Intramacronucleata</taxon>
        <taxon>Oligohymenophorea</taxon>
        <taxon>Hymenostomatida</taxon>
        <taxon>Tetrahymenina</taxon>
        <taxon>Tetrahymenidae</taxon>
        <taxon>Tetrahymena</taxon>
    </lineage>
</organism>
<dbReference type="eggNOG" id="ENOG502SXZH">
    <property type="taxonomic scope" value="Eukaryota"/>
</dbReference>
<proteinExistence type="predicted"/>
<keyword evidence="4" id="KW-1185">Reference proteome</keyword>
<gene>
    <name evidence="3" type="ORF">TTHERM_00448670</name>
</gene>
<evidence type="ECO:0000313" key="4">
    <source>
        <dbReference type="Proteomes" id="UP000009168"/>
    </source>
</evidence>
<evidence type="ECO:0000313" key="3">
    <source>
        <dbReference type="EMBL" id="EAR93022.2"/>
    </source>
</evidence>
<dbReference type="HOGENOM" id="CLU_558397_0_0_1"/>
<protein>
    <submittedName>
        <fullName evidence="3">Uncharacterized protein</fullName>
    </submittedName>
</protein>
<reference evidence="4" key="1">
    <citation type="journal article" date="2006" name="PLoS Biol.">
        <title>Macronuclear genome sequence of the ciliate Tetrahymena thermophila, a model eukaryote.</title>
        <authorList>
            <person name="Eisen J.A."/>
            <person name="Coyne R.S."/>
            <person name="Wu M."/>
            <person name="Wu D."/>
            <person name="Thiagarajan M."/>
            <person name="Wortman J.R."/>
            <person name="Badger J.H."/>
            <person name="Ren Q."/>
            <person name="Amedeo P."/>
            <person name="Jones K.M."/>
            <person name="Tallon L.J."/>
            <person name="Delcher A.L."/>
            <person name="Salzberg S.L."/>
            <person name="Silva J.C."/>
            <person name="Haas B.J."/>
            <person name="Majoros W.H."/>
            <person name="Farzad M."/>
            <person name="Carlton J.M."/>
            <person name="Smith R.K. Jr."/>
            <person name="Garg J."/>
            <person name="Pearlman R.E."/>
            <person name="Karrer K.M."/>
            <person name="Sun L."/>
            <person name="Manning G."/>
            <person name="Elde N.C."/>
            <person name="Turkewitz A.P."/>
            <person name="Asai D.J."/>
            <person name="Wilkes D.E."/>
            <person name="Wang Y."/>
            <person name="Cai H."/>
            <person name="Collins K."/>
            <person name="Stewart B.A."/>
            <person name="Lee S.R."/>
            <person name="Wilamowska K."/>
            <person name="Weinberg Z."/>
            <person name="Ruzzo W.L."/>
            <person name="Wloga D."/>
            <person name="Gaertig J."/>
            <person name="Frankel J."/>
            <person name="Tsao C.-C."/>
            <person name="Gorovsky M.A."/>
            <person name="Keeling P.J."/>
            <person name="Waller R.F."/>
            <person name="Patron N.J."/>
            <person name="Cherry J.M."/>
            <person name="Stover N.A."/>
            <person name="Krieger C.J."/>
            <person name="del Toro C."/>
            <person name="Ryder H.F."/>
            <person name="Williamson S.C."/>
            <person name="Barbeau R.A."/>
            <person name="Hamilton E.P."/>
            <person name="Orias E."/>
        </authorList>
    </citation>
    <scope>NUCLEOTIDE SEQUENCE [LARGE SCALE GENOMIC DNA]</scope>
    <source>
        <strain evidence="4">SB210</strain>
    </source>
</reference>
<keyword evidence="1" id="KW-0175">Coiled coil</keyword>
<sequence>MQRKSSYLQAVVKQFAKNPPNHHKDAAALQGLTLETSKMAEMSTQLSTRNSRRSTYGDYHKKSVSNTPQNKDHHQNLSPSPLMQQQMRKEKKFDINDFIALEENYEDLCKLTRKTFQNLNQMLRGFGSDEVKEYLDSIWDIDPSKKEPKDIFQLIELIFNVITRFYIELEDSLYVAKKGQQEVKDNNSQNRDYVLLLQKQEGEIRALTRENQQLKLSINLYQEKLKNSEIQSDLLANYAQKEMENLKQDFQFAINDLRQKEEDVEILKQELKNKSSQLESMEERLVSVFILEHKIKALGAKNAKDIEKTIFEYSEKLREMDKSSREALRKERQENESKVLDFRNKLNLLTMENRKLQLENKSRIQQLNDIIKEKDEYLQKKVCELQNIQERLALRNKEVYLIAQQKDKYGNMTNSESFYSK</sequence>
<accession>Q239E8</accession>
<dbReference type="InParanoid" id="Q239E8"/>
<dbReference type="EMBL" id="GG662738">
    <property type="protein sequence ID" value="EAR93022.2"/>
    <property type="molecule type" value="Genomic_DNA"/>
</dbReference>
<dbReference type="OrthoDB" id="10632524at2759"/>
<dbReference type="GeneID" id="7824542"/>
<dbReference type="KEGG" id="tet:TTHERM_00448670"/>
<dbReference type="Proteomes" id="UP000009168">
    <property type="component" value="Unassembled WGS sequence"/>
</dbReference>